<evidence type="ECO:0000313" key="2">
    <source>
        <dbReference type="Proteomes" id="UP001148662"/>
    </source>
</evidence>
<gene>
    <name evidence="1" type="ORF">NM688_g1759</name>
</gene>
<keyword evidence="2" id="KW-1185">Reference proteome</keyword>
<dbReference type="Proteomes" id="UP001148662">
    <property type="component" value="Unassembled WGS sequence"/>
</dbReference>
<protein>
    <submittedName>
        <fullName evidence="1">Uncharacterized protein</fullName>
    </submittedName>
</protein>
<evidence type="ECO:0000313" key="1">
    <source>
        <dbReference type="EMBL" id="KAJ3556921.1"/>
    </source>
</evidence>
<reference evidence="1" key="1">
    <citation type="submission" date="2022-07" db="EMBL/GenBank/DDBJ databases">
        <title>Genome Sequence of Phlebia brevispora.</title>
        <authorList>
            <person name="Buettner E."/>
        </authorList>
    </citation>
    <scope>NUCLEOTIDE SEQUENCE</scope>
    <source>
        <strain evidence="1">MPL23</strain>
    </source>
</reference>
<name>A0ACC1TAK8_9APHY</name>
<organism evidence="1 2">
    <name type="scientific">Phlebia brevispora</name>
    <dbReference type="NCBI Taxonomy" id="194682"/>
    <lineage>
        <taxon>Eukaryota</taxon>
        <taxon>Fungi</taxon>
        <taxon>Dikarya</taxon>
        <taxon>Basidiomycota</taxon>
        <taxon>Agaricomycotina</taxon>
        <taxon>Agaricomycetes</taxon>
        <taxon>Polyporales</taxon>
        <taxon>Meruliaceae</taxon>
        <taxon>Phlebia</taxon>
    </lineage>
</organism>
<comment type="caution">
    <text evidence="1">The sequence shown here is derived from an EMBL/GenBank/DDBJ whole genome shotgun (WGS) entry which is preliminary data.</text>
</comment>
<proteinExistence type="predicted"/>
<accession>A0ACC1TAK8</accession>
<sequence length="197" mass="21533">MPSHSPPMAICTCSKCIKYTTIDPSGYPVCGVLQTLAVIKYHTRQDATKDIDEDTLTRKVFRAALAPPIHDDVTLSVRSQDVNENSEGEVEKLVDSEMEVNSGNTAESSVTTADPQEPYQVLSVLESSLVHKSRLIAQMTSVAFSTVPTAVDDPALPLDESNLANVDICSMSQWLSSNMDYIALQEDTNDLNLIGRR</sequence>
<dbReference type="EMBL" id="JANHOG010000199">
    <property type="protein sequence ID" value="KAJ3556921.1"/>
    <property type="molecule type" value="Genomic_DNA"/>
</dbReference>